<dbReference type="Proteomes" id="UP000018144">
    <property type="component" value="Unassembled WGS sequence"/>
</dbReference>
<feature type="region of interest" description="Disordered" evidence="1">
    <location>
        <begin position="163"/>
        <end position="183"/>
    </location>
</feature>
<name>U4LLK4_PYROM</name>
<feature type="region of interest" description="Disordered" evidence="1">
    <location>
        <begin position="458"/>
        <end position="723"/>
    </location>
</feature>
<feature type="compositionally biased region" description="Polar residues" evidence="1">
    <location>
        <begin position="637"/>
        <end position="661"/>
    </location>
</feature>
<organism evidence="2 3">
    <name type="scientific">Pyronema omphalodes (strain CBS 100304)</name>
    <name type="common">Pyronema confluens</name>
    <dbReference type="NCBI Taxonomy" id="1076935"/>
    <lineage>
        <taxon>Eukaryota</taxon>
        <taxon>Fungi</taxon>
        <taxon>Dikarya</taxon>
        <taxon>Ascomycota</taxon>
        <taxon>Pezizomycotina</taxon>
        <taxon>Pezizomycetes</taxon>
        <taxon>Pezizales</taxon>
        <taxon>Pyronemataceae</taxon>
        <taxon>Pyronema</taxon>
    </lineage>
</organism>
<evidence type="ECO:0000313" key="3">
    <source>
        <dbReference type="Proteomes" id="UP000018144"/>
    </source>
</evidence>
<keyword evidence="3" id="KW-1185">Reference proteome</keyword>
<gene>
    <name evidence="2" type="ORF">PCON_14039</name>
</gene>
<protein>
    <submittedName>
        <fullName evidence="2">Uncharacterized protein</fullName>
    </submittedName>
</protein>
<proteinExistence type="predicted"/>
<evidence type="ECO:0000256" key="1">
    <source>
        <dbReference type="SAM" id="MobiDB-lite"/>
    </source>
</evidence>
<dbReference type="EMBL" id="HF935976">
    <property type="protein sequence ID" value="CCX33014.1"/>
    <property type="molecule type" value="Genomic_DNA"/>
</dbReference>
<feature type="compositionally biased region" description="Basic and acidic residues" evidence="1">
    <location>
        <begin position="494"/>
        <end position="506"/>
    </location>
</feature>
<evidence type="ECO:0000313" key="2">
    <source>
        <dbReference type="EMBL" id="CCX33014.1"/>
    </source>
</evidence>
<feature type="compositionally biased region" description="Polar residues" evidence="1">
    <location>
        <begin position="713"/>
        <end position="723"/>
    </location>
</feature>
<accession>U4LLK4</accession>
<dbReference type="OrthoDB" id="10389703at2759"/>
<dbReference type="AlphaFoldDB" id="U4LLK4"/>
<feature type="compositionally biased region" description="Low complexity" evidence="1">
    <location>
        <begin position="168"/>
        <end position="179"/>
    </location>
</feature>
<reference evidence="2 3" key="1">
    <citation type="journal article" date="2013" name="PLoS Genet.">
        <title>The genome and development-dependent transcriptomes of Pyronema confluens: a window into fungal evolution.</title>
        <authorList>
            <person name="Traeger S."/>
            <person name="Altegoer F."/>
            <person name="Freitag M."/>
            <person name="Gabaldon T."/>
            <person name="Kempken F."/>
            <person name="Kumar A."/>
            <person name="Marcet-Houben M."/>
            <person name="Poggeler S."/>
            <person name="Stajich J.E."/>
            <person name="Nowrousian M."/>
        </authorList>
    </citation>
    <scope>NUCLEOTIDE SEQUENCE [LARGE SCALE GENOMIC DNA]</scope>
    <source>
        <strain evidence="3">CBS 100304</strain>
        <tissue evidence="2">Vegetative mycelium</tissue>
    </source>
</reference>
<feature type="compositionally biased region" description="Polar residues" evidence="1">
    <location>
        <begin position="511"/>
        <end position="546"/>
    </location>
</feature>
<sequence length="723" mass="78055">MASTDDRLYVIENHFHAPAYLNVGSAYVSALPNSSTSFQMSPSGMGAVQSSSANHSAFGTYVYGAPLPNHAQIDAGLPWTPTVPQSFAVPITQGQVAVHQQAGITAPAYADYLYSYNRAMESLRQSMALGTQQPYQMGHTAVAFPYGGGGYLHPVPNVYQQPPTVAQATSPPASRTSSPNDTRQHMEVVDDYIAECERMTRGMPTAEKIAWYRRRLEIRNTGHRRDAILRRINELSTNANHTSMMSISARLIRSRSDSISSTSSIDSDSSIETIPRFRPEVTSSYISSSASSVPARSFTTLPRPFTIHENSQPISAQSQSNQSFQGVYLTTPDLPPYIPPVPHVHTISSNSSPASQDLSNRAYSSTFAVPFRWDAPTTSTAPPATSYVPLSALPPTPTHTPGVTNTNPALLANLIPPTPSHTPGLRNMSPVVPATWIPPAPPPMPAERTPEIIIFGASTPSQPASGVEQANPTTTTPAPWSWNNPATSTNPVTEQRRLREVHRHFDIGANISENNRPATPERPSSCTGWNSRTSPPQSRRTWTVPSSPEAAVDNDRWNRPASPAPQADRGSSNVAAPPANEQAASRLNDVTVPEMVELPNRRRNFSDSPVASGRDNAHGSSNEVVSGWDNAIPSPAAENTGTGWDLNDVTTSLAQEQSGATTEGWGDVTSPANEGWDCSPPSDDESGDEWHNARTSGDDWDSTPAVEDKPEFNWSNPSTWART</sequence>
<feature type="compositionally biased region" description="Polar residues" evidence="1">
    <location>
        <begin position="458"/>
        <end position="493"/>
    </location>
</feature>